<dbReference type="GO" id="GO:0005634">
    <property type="term" value="C:nucleus"/>
    <property type="evidence" value="ECO:0007669"/>
    <property type="project" value="UniProtKB-SubCell"/>
</dbReference>
<dbReference type="PROSITE" id="PS51294">
    <property type="entry name" value="HTH_MYB"/>
    <property type="match status" value="1"/>
</dbReference>
<dbReference type="InterPro" id="IPR017930">
    <property type="entry name" value="Myb_dom"/>
</dbReference>
<organism evidence="5 6">
    <name type="scientific">Nepenthes gracilis</name>
    <name type="common">Slender pitcher plant</name>
    <dbReference type="NCBI Taxonomy" id="150966"/>
    <lineage>
        <taxon>Eukaryota</taxon>
        <taxon>Viridiplantae</taxon>
        <taxon>Streptophyta</taxon>
        <taxon>Embryophyta</taxon>
        <taxon>Tracheophyta</taxon>
        <taxon>Spermatophyta</taxon>
        <taxon>Magnoliopsida</taxon>
        <taxon>eudicotyledons</taxon>
        <taxon>Gunneridae</taxon>
        <taxon>Pentapetalae</taxon>
        <taxon>Caryophyllales</taxon>
        <taxon>Nepenthaceae</taxon>
        <taxon>Nepenthes</taxon>
    </lineage>
</organism>
<dbReference type="Gene3D" id="1.10.10.60">
    <property type="entry name" value="Homeodomain-like"/>
    <property type="match status" value="1"/>
</dbReference>
<evidence type="ECO:0000259" key="3">
    <source>
        <dbReference type="PROSITE" id="PS50090"/>
    </source>
</evidence>
<dbReference type="InterPro" id="IPR001005">
    <property type="entry name" value="SANT/Myb"/>
</dbReference>
<dbReference type="InterPro" id="IPR009057">
    <property type="entry name" value="Homeodomain-like_sf"/>
</dbReference>
<dbReference type="AlphaFoldDB" id="A0AAD3SCJ7"/>
<dbReference type="CDD" id="cd00167">
    <property type="entry name" value="SANT"/>
    <property type="match status" value="1"/>
</dbReference>
<dbReference type="SUPFAM" id="SSF46689">
    <property type="entry name" value="Homeodomain-like"/>
    <property type="match status" value="1"/>
</dbReference>
<protein>
    <submittedName>
        <fullName evidence="5">Uncharacterized protein</fullName>
    </submittedName>
</protein>
<reference evidence="5" key="1">
    <citation type="submission" date="2023-05" db="EMBL/GenBank/DDBJ databases">
        <title>Nepenthes gracilis genome sequencing.</title>
        <authorList>
            <person name="Fukushima K."/>
        </authorList>
    </citation>
    <scope>NUCLEOTIDE SEQUENCE</scope>
    <source>
        <strain evidence="5">SING2019-196</strain>
    </source>
</reference>
<proteinExistence type="predicted"/>
<evidence type="ECO:0000313" key="6">
    <source>
        <dbReference type="Proteomes" id="UP001279734"/>
    </source>
</evidence>
<gene>
    <name evidence="5" type="ORF">Nepgr_010115</name>
</gene>
<name>A0AAD3SCJ7_NEPGR</name>
<evidence type="ECO:0000256" key="2">
    <source>
        <dbReference type="ARBA" id="ARBA00023242"/>
    </source>
</evidence>
<keyword evidence="6" id="KW-1185">Reference proteome</keyword>
<evidence type="ECO:0000256" key="1">
    <source>
        <dbReference type="ARBA" id="ARBA00004123"/>
    </source>
</evidence>
<feature type="domain" description="Myb-like" evidence="3">
    <location>
        <begin position="8"/>
        <end position="40"/>
    </location>
</feature>
<dbReference type="Pfam" id="PF00249">
    <property type="entry name" value="Myb_DNA-binding"/>
    <property type="match status" value="1"/>
</dbReference>
<keyword evidence="2" id="KW-0539">Nucleus</keyword>
<feature type="domain" description="HTH myb-type" evidence="4">
    <location>
        <begin position="12"/>
        <end position="44"/>
    </location>
</feature>
<comment type="caution">
    <text evidence="5">The sequence shown here is derived from an EMBL/GenBank/DDBJ whole genome shotgun (WGS) entry which is preliminary data.</text>
</comment>
<evidence type="ECO:0000259" key="4">
    <source>
        <dbReference type="PROSITE" id="PS51294"/>
    </source>
</evidence>
<comment type="subcellular location">
    <subcellularLocation>
        <location evidence="1">Nucleus</location>
    </subcellularLocation>
</comment>
<dbReference type="PROSITE" id="PS50090">
    <property type="entry name" value="MYB_LIKE"/>
    <property type="match status" value="1"/>
</dbReference>
<dbReference type="EMBL" id="BSYO01000008">
    <property type="protein sequence ID" value="GMH08275.1"/>
    <property type="molecule type" value="Genomic_DNA"/>
</dbReference>
<evidence type="ECO:0000313" key="5">
    <source>
        <dbReference type="EMBL" id="GMH08275.1"/>
    </source>
</evidence>
<accession>A0AAD3SCJ7</accession>
<dbReference type="Proteomes" id="UP001279734">
    <property type="component" value="Unassembled WGS sequence"/>
</dbReference>
<sequence>MEGLGEMEEGWRKGPWTAEEDRLLIEYVNLHGGGRWNSVSTLTGALCIPPLETKEEMATVNPSIVPNDQGLFYSVMCSNTSTPDAAHEDDFLWDGLWNLDDHVPGNLGAICATSRASMHNFGAPFY</sequence>